<dbReference type="Proteomes" id="UP000831701">
    <property type="component" value="Chromosome 9"/>
</dbReference>
<evidence type="ECO:0000313" key="1">
    <source>
        <dbReference type="EMBL" id="KAI3367682.1"/>
    </source>
</evidence>
<reference evidence="1" key="1">
    <citation type="submission" date="2022-04" db="EMBL/GenBank/DDBJ databases">
        <title>Jade perch genome.</title>
        <authorList>
            <person name="Chao B."/>
        </authorList>
    </citation>
    <scope>NUCLEOTIDE SEQUENCE</scope>
    <source>
        <strain evidence="1">CB-2022</strain>
    </source>
</reference>
<dbReference type="EMBL" id="CM041539">
    <property type="protein sequence ID" value="KAI3367682.1"/>
    <property type="molecule type" value="Genomic_DNA"/>
</dbReference>
<organism evidence="1 2">
    <name type="scientific">Scortum barcoo</name>
    <name type="common">barcoo grunter</name>
    <dbReference type="NCBI Taxonomy" id="214431"/>
    <lineage>
        <taxon>Eukaryota</taxon>
        <taxon>Metazoa</taxon>
        <taxon>Chordata</taxon>
        <taxon>Craniata</taxon>
        <taxon>Vertebrata</taxon>
        <taxon>Euteleostomi</taxon>
        <taxon>Actinopterygii</taxon>
        <taxon>Neopterygii</taxon>
        <taxon>Teleostei</taxon>
        <taxon>Neoteleostei</taxon>
        <taxon>Acanthomorphata</taxon>
        <taxon>Eupercaria</taxon>
        <taxon>Centrarchiformes</taxon>
        <taxon>Terapontoidei</taxon>
        <taxon>Terapontidae</taxon>
        <taxon>Scortum</taxon>
    </lineage>
</organism>
<feature type="non-terminal residue" evidence="1">
    <location>
        <position position="1"/>
    </location>
</feature>
<comment type="caution">
    <text evidence="1">The sequence shown here is derived from an EMBL/GenBank/DDBJ whole genome shotgun (WGS) entry which is preliminary data.</text>
</comment>
<accession>A0ACB8WIN7</accession>
<evidence type="ECO:0000313" key="2">
    <source>
        <dbReference type="Proteomes" id="UP000831701"/>
    </source>
</evidence>
<proteinExistence type="predicted"/>
<name>A0ACB8WIN7_9TELE</name>
<gene>
    <name evidence="1" type="ORF">L3Q82_026521</name>
</gene>
<protein>
    <submittedName>
        <fullName evidence="1">Uncharacterized protein</fullName>
    </submittedName>
</protein>
<sequence length="194" mass="21473">PSLSLLSGGRRDTQRREHSPLTGTQWPKDWLADWARFWQPSVFCHAYGNMQEWAWNQGRVLAKSGRGTAHQRLAAISRGPHVSNSGQPWLQTGTLKQATTRPVIPVSTLVSGIDNGPIHLGPLKLAWHFKGEDREPGQPDTACKRVEPRKGGMGGKSLQCTKGLLLSQPVLKRERVRGAVCEGGSERNRKRSTE</sequence>
<keyword evidence="2" id="KW-1185">Reference proteome</keyword>